<dbReference type="EMBL" id="WNTK01000010">
    <property type="protein sequence ID" value="KAG9476874.1"/>
    <property type="molecule type" value="Genomic_DNA"/>
</dbReference>
<dbReference type="Proteomes" id="UP000770717">
    <property type="component" value="Unassembled WGS sequence"/>
</dbReference>
<keyword evidence="1" id="KW-0472">Membrane</keyword>
<organism evidence="2 3">
    <name type="scientific">Eleutherodactylus coqui</name>
    <name type="common">Puerto Rican coqui</name>
    <dbReference type="NCBI Taxonomy" id="57060"/>
    <lineage>
        <taxon>Eukaryota</taxon>
        <taxon>Metazoa</taxon>
        <taxon>Chordata</taxon>
        <taxon>Craniata</taxon>
        <taxon>Vertebrata</taxon>
        <taxon>Euteleostomi</taxon>
        <taxon>Amphibia</taxon>
        <taxon>Batrachia</taxon>
        <taxon>Anura</taxon>
        <taxon>Neobatrachia</taxon>
        <taxon>Hyloidea</taxon>
        <taxon>Eleutherodactylidae</taxon>
        <taxon>Eleutherodactylinae</taxon>
        <taxon>Eleutherodactylus</taxon>
        <taxon>Eleutherodactylus</taxon>
    </lineage>
</organism>
<evidence type="ECO:0000313" key="2">
    <source>
        <dbReference type="EMBL" id="KAG9476874.1"/>
    </source>
</evidence>
<keyword evidence="3" id="KW-1185">Reference proteome</keyword>
<protein>
    <submittedName>
        <fullName evidence="2">Uncharacterized protein</fullName>
    </submittedName>
</protein>
<accession>A0A8J6EWU3</accession>
<reference evidence="2" key="1">
    <citation type="thesis" date="2020" institute="ProQuest LLC" country="789 East Eisenhower Parkway, Ann Arbor, MI, USA">
        <title>Comparative Genomics and Chromosome Evolution.</title>
        <authorList>
            <person name="Mudd A.B."/>
        </authorList>
    </citation>
    <scope>NUCLEOTIDE SEQUENCE</scope>
    <source>
        <strain evidence="2">HN-11 Male</strain>
        <tissue evidence="2">Kidney and liver</tissue>
    </source>
</reference>
<dbReference type="AlphaFoldDB" id="A0A8J6EWU3"/>
<gene>
    <name evidence="2" type="ORF">GDO78_002328</name>
</gene>
<evidence type="ECO:0000256" key="1">
    <source>
        <dbReference type="SAM" id="Phobius"/>
    </source>
</evidence>
<feature type="transmembrane region" description="Helical" evidence="1">
    <location>
        <begin position="91"/>
        <end position="113"/>
    </location>
</feature>
<evidence type="ECO:0000313" key="3">
    <source>
        <dbReference type="Proteomes" id="UP000770717"/>
    </source>
</evidence>
<feature type="transmembrane region" description="Helical" evidence="1">
    <location>
        <begin position="59"/>
        <end position="79"/>
    </location>
</feature>
<name>A0A8J6EWU3_ELECQ</name>
<keyword evidence="1" id="KW-0812">Transmembrane</keyword>
<feature type="transmembrane region" description="Helical" evidence="1">
    <location>
        <begin position="21"/>
        <end position="39"/>
    </location>
</feature>
<sequence>MIRTSPLSSGSIPVTQDRINAWVFCTDFVFGASLYFVAFSMQFQVFQTSGPPLRTSSTLWRVFFTVLRFPSVYLLAHFLSVQVLLRPYSIGVLQAFACMVLGSVVDLISGYFFCLNFSENIYSI</sequence>
<comment type="caution">
    <text evidence="2">The sequence shown here is derived from an EMBL/GenBank/DDBJ whole genome shotgun (WGS) entry which is preliminary data.</text>
</comment>
<keyword evidence="1" id="KW-1133">Transmembrane helix</keyword>
<proteinExistence type="predicted"/>